<dbReference type="EMBL" id="GGEC01067568">
    <property type="protein sequence ID" value="MBX48052.1"/>
    <property type="molecule type" value="Transcribed_RNA"/>
</dbReference>
<proteinExistence type="predicted"/>
<sequence>MPAESEEISNLPIPVESLRLLSYCRHTVAVRRPNFQVFWVKAR</sequence>
<evidence type="ECO:0000313" key="1">
    <source>
        <dbReference type="EMBL" id="MBX48052.1"/>
    </source>
</evidence>
<organism evidence="1">
    <name type="scientific">Rhizophora mucronata</name>
    <name type="common">Asiatic mangrove</name>
    <dbReference type="NCBI Taxonomy" id="61149"/>
    <lineage>
        <taxon>Eukaryota</taxon>
        <taxon>Viridiplantae</taxon>
        <taxon>Streptophyta</taxon>
        <taxon>Embryophyta</taxon>
        <taxon>Tracheophyta</taxon>
        <taxon>Spermatophyta</taxon>
        <taxon>Magnoliopsida</taxon>
        <taxon>eudicotyledons</taxon>
        <taxon>Gunneridae</taxon>
        <taxon>Pentapetalae</taxon>
        <taxon>rosids</taxon>
        <taxon>fabids</taxon>
        <taxon>Malpighiales</taxon>
        <taxon>Rhizophoraceae</taxon>
        <taxon>Rhizophora</taxon>
    </lineage>
</organism>
<name>A0A2P2P035_RHIMU</name>
<reference evidence="1" key="1">
    <citation type="submission" date="2018-02" db="EMBL/GenBank/DDBJ databases">
        <title>Rhizophora mucronata_Transcriptome.</title>
        <authorList>
            <person name="Meera S.P."/>
            <person name="Sreeshan A."/>
            <person name="Augustine A."/>
        </authorList>
    </citation>
    <scope>NUCLEOTIDE SEQUENCE</scope>
    <source>
        <tissue evidence="1">Leaf</tissue>
    </source>
</reference>
<dbReference type="AlphaFoldDB" id="A0A2P2P035"/>
<accession>A0A2P2P035</accession>
<protein>
    <submittedName>
        <fullName evidence="1">Uncharacterized protein</fullName>
    </submittedName>
</protein>